<dbReference type="Proteomes" id="UP000317494">
    <property type="component" value="Unassembled WGS sequence"/>
</dbReference>
<comment type="caution">
    <text evidence="4">The sequence shown here is derived from an EMBL/GenBank/DDBJ whole genome shotgun (WGS) entry which is preliminary data.</text>
</comment>
<evidence type="ECO:0000313" key="4">
    <source>
        <dbReference type="EMBL" id="TPX54371.1"/>
    </source>
</evidence>
<feature type="transmembrane region" description="Helical" evidence="3">
    <location>
        <begin position="327"/>
        <end position="351"/>
    </location>
</feature>
<evidence type="ECO:0000256" key="2">
    <source>
        <dbReference type="SAM" id="MobiDB-lite"/>
    </source>
</evidence>
<dbReference type="PANTHER" id="PTHR48060:SF7">
    <property type="entry name" value="DNA DAMAGE-REPAIR_TOLERATION PROTEIN DRT100"/>
    <property type="match status" value="1"/>
</dbReference>
<keyword evidence="3" id="KW-0472">Membrane</keyword>
<proteinExistence type="predicted"/>
<keyword evidence="5" id="KW-1185">Reference proteome</keyword>
<accession>A0A507DSD0</accession>
<feature type="region of interest" description="Disordered" evidence="2">
    <location>
        <begin position="82"/>
        <end position="130"/>
    </location>
</feature>
<keyword evidence="3" id="KW-1133">Transmembrane helix</keyword>
<reference evidence="4 5" key="1">
    <citation type="journal article" date="2019" name="Sci. Rep.">
        <title>Comparative genomics of chytrid fungi reveal insights into the obligate biotrophic and pathogenic lifestyle of Synchytrium endobioticum.</title>
        <authorList>
            <person name="van de Vossenberg B.T.L.H."/>
            <person name="Warris S."/>
            <person name="Nguyen H.D.T."/>
            <person name="van Gent-Pelzer M.P.E."/>
            <person name="Joly D.L."/>
            <person name="van de Geest H.C."/>
            <person name="Bonants P.J.M."/>
            <person name="Smith D.S."/>
            <person name="Levesque C.A."/>
            <person name="van der Lee T.A.J."/>
        </authorList>
    </citation>
    <scope>NUCLEOTIDE SEQUENCE [LARGE SCALE GENOMIC DNA]</scope>
    <source>
        <strain evidence="4 5">MB42</strain>
    </source>
</reference>
<keyword evidence="3" id="KW-0812">Transmembrane</keyword>
<evidence type="ECO:0000313" key="5">
    <source>
        <dbReference type="Proteomes" id="UP000317494"/>
    </source>
</evidence>
<dbReference type="AlphaFoldDB" id="A0A507DSD0"/>
<evidence type="ECO:0008006" key="6">
    <source>
        <dbReference type="Google" id="ProtNLM"/>
    </source>
</evidence>
<evidence type="ECO:0000256" key="3">
    <source>
        <dbReference type="SAM" id="Phobius"/>
    </source>
</evidence>
<feature type="transmembrane region" description="Helical" evidence="3">
    <location>
        <begin position="391"/>
        <end position="409"/>
    </location>
</feature>
<evidence type="ECO:0000256" key="1">
    <source>
        <dbReference type="ARBA" id="ARBA00022729"/>
    </source>
</evidence>
<dbReference type="InterPro" id="IPR053211">
    <property type="entry name" value="DNA_repair-toleration"/>
</dbReference>
<keyword evidence="1" id="KW-0732">Signal</keyword>
<feature type="compositionally biased region" description="Low complexity" evidence="2">
    <location>
        <begin position="99"/>
        <end position="126"/>
    </location>
</feature>
<sequence length="437" mass="47274">MIRSHLAQRQDFLSRHIVWVVDSDFFPRVMIGQAKQEEAHRSDHIGLRKMNPFTPLASIAQTMDGGANARNVEGFQFTEPSASASVDGRMMPSALSSDTPASTSSPLESALSSAQLVPSTATSSDPSPTPTCDITASMATLTPSRFYNECCSSQECQLQIRSNNSVNQFCVLGDMYSKFANGNTTVTFVSTPAAVDMRGLASGMWMQNFNVCSWNGVVCDANKSIVSLTLKPTATNYAAGLPESISRLTSMSKLVVQNTVKFTNDSGGDSPSSLFTIPSLTDLQLLNVGWNIGAPTAAEGAGLRLDLRVLPNLNAALISYVTKMPMVYLNMVSVALTPTMFSMIYSSAVWATSMQRLYLWKCGLTGEIPSFAKFTSLAVLSLNSNGFGGTIPDSVCAISACGFVVFNLLTEDNKRRLSWFEQKWLSILNARRSLPFP</sequence>
<protein>
    <recommendedName>
        <fullName evidence="6">Leucine-rich repeat-containing N-terminal plant-type domain-containing protein</fullName>
    </recommendedName>
</protein>
<dbReference type="EMBL" id="QEAN01000006">
    <property type="protein sequence ID" value="TPX54371.1"/>
    <property type="molecule type" value="Genomic_DNA"/>
</dbReference>
<name>A0A507DSD0_9FUNG</name>
<organism evidence="4 5">
    <name type="scientific">Synchytrium endobioticum</name>
    <dbReference type="NCBI Taxonomy" id="286115"/>
    <lineage>
        <taxon>Eukaryota</taxon>
        <taxon>Fungi</taxon>
        <taxon>Fungi incertae sedis</taxon>
        <taxon>Chytridiomycota</taxon>
        <taxon>Chytridiomycota incertae sedis</taxon>
        <taxon>Chytridiomycetes</taxon>
        <taxon>Synchytriales</taxon>
        <taxon>Synchytriaceae</taxon>
        <taxon>Synchytrium</taxon>
    </lineage>
</organism>
<dbReference type="SUPFAM" id="SSF52058">
    <property type="entry name" value="L domain-like"/>
    <property type="match status" value="1"/>
</dbReference>
<dbReference type="VEuPathDB" id="FungiDB:SeMB42_g00299"/>
<dbReference type="Gene3D" id="3.80.10.10">
    <property type="entry name" value="Ribonuclease Inhibitor"/>
    <property type="match status" value="2"/>
</dbReference>
<dbReference type="PANTHER" id="PTHR48060">
    <property type="entry name" value="DNA DAMAGE-REPAIR/TOLERATION PROTEIN DRT100"/>
    <property type="match status" value="1"/>
</dbReference>
<dbReference type="STRING" id="286115.A0A507DSD0"/>
<dbReference type="InterPro" id="IPR032675">
    <property type="entry name" value="LRR_dom_sf"/>
</dbReference>
<gene>
    <name evidence="4" type="ORF">SeMB42_g00299</name>
</gene>